<organism evidence="2 3">
    <name type="scientific">Marasmius crinis-equi</name>
    <dbReference type="NCBI Taxonomy" id="585013"/>
    <lineage>
        <taxon>Eukaryota</taxon>
        <taxon>Fungi</taxon>
        <taxon>Dikarya</taxon>
        <taxon>Basidiomycota</taxon>
        <taxon>Agaricomycotina</taxon>
        <taxon>Agaricomycetes</taxon>
        <taxon>Agaricomycetidae</taxon>
        <taxon>Agaricales</taxon>
        <taxon>Marasmiineae</taxon>
        <taxon>Marasmiaceae</taxon>
        <taxon>Marasmius</taxon>
    </lineage>
</organism>
<dbReference type="EMBL" id="JBAHYK010000954">
    <property type="protein sequence ID" value="KAL0570337.1"/>
    <property type="molecule type" value="Genomic_DNA"/>
</dbReference>
<dbReference type="InterPro" id="IPR046528">
    <property type="entry name" value="DUF6593"/>
</dbReference>
<accession>A0ABR3F582</accession>
<evidence type="ECO:0000313" key="3">
    <source>
        <dbReference type="Proteomes" id="UP001465976"/>
    </source>
</evidence>
<feature type="domain" description="DUF6593" evidence="1">
    <location>
        <begin position="8"/>
        <end position="158"/>
    </location>
</feature>
<name>A0ABR3F582_9AGAR</name>
<protein>
    <recommendedName>
        <fullName evidence="1">DUF6593 domain-containing protein</fullName>
    </recommendedName>
</protein>
<evidence type="ECO:0000313" key="2">
    <source>
        <dbReference type="EMBL" id="KAL0570337.1"/>
    </source>
</evidence>
<evidence type="ECO:0000259" key="1">
    <source>
        <dbReference type="Pfam" id="PF20236"/>
    </source>
</evidence>
<gene>
    <name evidence="2" type="ORF">V5O48_011634</name>
</gene>
<reference evidence="2 3" key="1">
    <citation type="submission" date="2024-02" db="EMBL/GenBank/DDBJ databases">
        <title>A draft genome for the cacao thread blight pathogen Marasmius crinis-equi.</title>
        <authorList>
            <person name="Cohen S.P."/>
            <person name="Baruah I.K."/>
            <person name="Amoako-Attah I."/>
            <person name="Bukari Y."/>
            <person name="Meinhardt L.W."/>
            <person name="Bailey B.A."/>
        </authorList>
    </citation>
    <scope>NUCLEOTIDE SEQUENCE [LARGE SCALE GENOMIC DNA]</scope>
    <source>
        <strain evidence="2 3">GH-76</strain>
    </source>
</reference>
<sequence length="183" mass="20283">MDLLFTKDSARNTTLSLPSGQAVYDYSTPSRGFHHEQTTIRKFRPDGGPPDDIGFIEFHSFHKDICQVRGKDFRPQSSSMWKSGLTFQSSNGQEYTWKRKLSTAELTDKFNNVVAIYEVMHTGILSGNPRPAKLSITVEGMQFLDEIVCTFSYIEQREQKQRQAANSAAASSASSSAAAAAAC</sequence>
<proteinExistence type="predicted"/>
<dbReference type="Pfam" id="PF20236">
    <property type="entry name" value="DUF6593"/>
    <property type="match status" value="1"/>
</dbReference>
<keyword evidence="3" id="KW-1185">Reference proteome</keyword>
<comment type="caution">
    <text evidence="2">The sequence shown here is derived from an EMBL/GenBank/DDBJ whole genome shotgun (WGS) entry which is preliminary data.</text>
</comment>
<dbReference type="Proteomes" id="UP001465976">
    <property type="component" value="Unassembled WGS sequence"/>
</dbReference>